<keyword evidence="8" id="KW-1185">Reference proteome</keyword>
<comment type="caution">
    <text evidence="7">The sequence shown here is derived from an EMBL/GenBank/DDBJ whole genome shotgun (WGS) entry which is preliminary data.</text>
</comment>
<evidence type="ECO:0000256" key="3">
    <source>
        <dbReference type="ARBA" id="ARBA00022833"/>
    </source>
</evidence>
<protein>
    <submittedName>
        <fullName evidence="7">Phosphatidylinositol-4-phosphate 5-kinase-like protein 1</fullName>
    </submittedName>
</protein>
<dbReference type="FunFam" id="1.10.1170.10:FF:000002">
    <property type="entry name" value="Baculoviral IAP repeat containing 7"/>
    <property type="match status" value="1"/>
</dbReference>
<dbReference type="PANTHER" id="PTHR15379">
    <property type="entry name" value="CELL GROWTH REGULATOR WITH RING FINGER DOMAIN PROTEIN 1"/>
    <property type="match status" value="1"/>
</dbReference>
<keyword evidence="1" id="KW-0479">Metal-binding</keyword>
<keyword evidence="3" id="KW-0862">Zinc</keyword>
<evidence type="ECO:0000256" key="1">
    <source>
        <dbReference type="ARBA" id="ARBA00022723"/>
    </source>
</evidence>
<keyword evidence="2 4" id="KW-0863">Zinc-finger</keyword>
<feature type="domain" description="RING-type" evidence="6">
    <location>
        <begin position="383"/>
        <end position="418"/>
    </location>
</feature>
<evidence type="ECO:0000256" key="5">
    <source>
        <dbReference type="SAM" id="Phobius"/>
    </source>
</evidence>
<evidence type="ECO:0000259" key="6">
    <source>
        <dbReference type="PROSITE" id="PS50089"/>
    </source>
</evidence>
<evidence type="ECO:0000256" key="4">
    <source>
        <dbReference type="PROSITE-ProRule" id="PRU00175"/>
    </source>
</evidence>
<proteinExistence type="predicted"/>
<evidence type="ECO:0000313" key="7">
    <source>
        <dbReference type="EMBL" id="KAG7382213.1"/>
    </source>
</evidence>
<organism evidence="7 8">
    <name type="scientific">Phytophthora pseudosyringae</name>
    <dbReference type="NCBI Taxonomy" id="221518"/>
    <lineage>
        <taxon>Eukaryota</taxon>
        <taxon>Sar</taxon>
        <taxon>Stramenopiles</taxon>
        <taxon>Oomycota</taxon>
        <taxon>Peronosporomycetes</taxon>
        <taxon>Peronosporales</taxon>
        <taxon>Peronosporaceae</taxon>
        <taxon>Phytophthora</taxon>
    </lineage>
</organism>
<dbReference type="PANTHER" id="PTHR15379:SF2">
    <property type="entry name" value="CELL GROWTH REGULATOR WITH RING FINGER DOMAIN PROTEIN 1"/>
    <property type="match status" value="1"/>
</dbReference>
<keyword evidence="5" id="KW-0812">Transmembrane</keyword>
<dbReference type="InterPro" id="IPR042496">
    <property type="entry name" value="CGRF1"/>
</dbReference>
<sequence>MHGTPSLAPELWNLSVVILLCGLTGWMVRLVRLLLIYLEARFAIQQNAVIHLEKLGPSLHVLQHASMWHFHQLLRTQLQVASTTMKRVRVPFEMIASSVKLVESTNQQQQPRMSLSVDVNSETNCAVQVFWNVKASALEGVCEDTMSPQADWPIKRRFQLVDAILPTRAARSAIHAVRSLPGKYYDMDLVKSPHQLLDDEIDKNNGDKGLLPSSPTTGLCLARLFAGGDSFRACSGMERRDAGTGEYVVSVPSGLLTEAGTEEAIQSSVVATDCDTDSSTELPIDPAVDNSRYACVIAIGSTDFFDNVVRPKSPGLGVKKRLSTGTTRPEDDTDDEVLCHCVAIDFLPTPGKPRRAPMVVKKLHFTATSVLSSQEIFGRGGECVICLEHPQAAILLPCRHLCVCRACLEEIDQCPICRAKFSTYACYQSDSSSNSNHIQLQVTTT</sequence>
<dbReference type="EMBL" id="JAGDFM010000216">
    <property type="protein sequence ID" value="KAG7382213.1"/>
    <property type="molecule type" value="Genomic_DNA"/>
</dbReference>
<dbReference type="GO" id="GO:0008270">
    <property type="term" value="F:zinc ion binding"/>
    <property type="evidence" value="ECO:0007669"/>
    <property type="project" value="UniProtKB-KW"/>
</dbReference>
<dbReference type="AlphaFoldDB" id="A0A8T1VQA8"/>
<evidence type="ECO:0000313" key="8">
    <source>
        <dbReference type="Proteomes" id="UP000694044"/>
    </source>
</evidence>
<reference evidence="7" key="1">
    <citation type="submission" date="2021-02" db="EMBL/GenBank/DDBJ databases">
        <authorList>
            <person name="Palmer J.M."/>
        </authorList>
    </citation>
    <scope>NUCLEOTIDE SEQUENCE</scope>
    <source>
        <strain evidence="7">SCRP734</strain>
    </source>
</reference>
<accession>A0A8T1VQA8</accession>
<keyword evidence="5" id="KW-1133">Transmembrane helix</keyword>
<evidence type="ECO:0000256" key="2">
    <source>
        <dbReference type="ARBA" id="ARBA00022771"/>
    </source>
</evidence>
<dbReference type="GO" id="GO:0030308">
    <property type="term" value="P:negative regulation of cell growth"/>
    <property type="evidence" value="ECO:0007669"/>
    <property type="project" value="TreeGrafter"/>
</dbReference>
<name>A0A8T1VQA8_9STRA</name>
<dbReference type="Pfam" id="PF13920">
    <property type="entry name" value="zf-C3HC4_3"/>
    <property type="match status" value="1"/>
</dbReference>
<gene>
    <name evidence="7" type="primary">PIP5KL1_4</name>
    <name evidence="7" type="ORF">PHYPSEUDO_005141</name>
</gene>
<dbReference type="PROSITE" id="PS50089">
    <property type="entry name" value="ZF_RING_2"/>
    <property type="match status" value="1"/>
</dbReference>
<dbReference type="Proteomes" id="UP000694044">
    <property type="component" value="Unassembled WGS sequence"/>
</dbReference>
<dbReference type="InterPro" id="IPR001841">
    <property type="entry name" value="Znf_RING"/>
</dbReference>
<dbReference type="SMART" id="SM00184">
    <property type="entry name" value="RING"/>
    <property type="match status" value="1"/>
</dbReference>
<feature type="transmembrane region" description="Helical" evidence="5">
    <location>
        <begin position="12"/>
        <end position="31"/>
    </location>
</feature>
<dbReference type="OrthoDB" id="1711136at2759"/>
<keyword evidence="5" id="KW-0472">Membrane</keyword>